<dbReference type="PATRIC" id="fig|1279009.4.peg.530"/>
<dbReference type="RefSeq" id="WP_009193928.1">
    <property type="nucleotide sequence ID" value="NZ_AODQ01000007.1"/>
</dbReference>
<keyword evidence="1" id="KW-0805">Transcription regulation</keyword>
<evidence type="ECO:0000256" key="4">
    <source>
        <dbReference type="PROSITE-ProRule" id="PRU00335"/>
    </source>
</evidence>
<evidence type="ECO:0000256" key="1">
    <source>
        <dbReference type="ARBA" id="ARBA00023015"/>
    </source>
</evidence>
<dbReference type="eggNOG" id="COG1309">
    <property type="taxonomic scope" value="Bacteria"/>
</dbReference>
<dbReference type="GO" id="GO:0003700">
    <property type="term" value="F:DNA-binding transcription factor activity"/>
    <property type="evidence" value="ECO:0007669"/>
    <property type="project" value="TreeGrafter"/>
</dbReference>
<dbReference type="PRINTS" id="PR00455">
    <property type="entry name" value="HTHTETR"/>
</dbReference>
<comment type="caution">
    <text evidence="6">The sequence shown here is derived from an EMBL/GenBank/DDBJ whole genome shotgun (WGS) entry which is preliminary data.</text>
</comment>
<dbReference type="STRING" id="1279009.ADICEAN_00521"/>
<dbReference type="PANTHER" id="PTHR30055">
    <property type="entry name" value="HTH-TYPE TRANSCRIPTIONAL REGULATOR RUTR"/>
    <property type="match status" value="1"/>
</dbReference>
<keyword evidence="2 4" id="KW-0238">DNA-binding</keyword>
<dbReference type="PROSITE" id="PS50977">
    <property type="entry name" value="HTH_TETR_2"/>
    <property type="match status" value="1"/>
</dbReference>
<protein>
    <submittedName>
        <fullName evidence="6">HTH-type transcriptional repressor BepR</fullName>
    </submittedName>
</protein>
<keyword evidence="3" id="KW-0804">Transcription</keyword>
<feature type="DNA-binding region" description="H-T-H motif" evidence="4">
    <location>
        <begin position="32"/>
        <end position="51"/>
    </location>
</feature>
<dbReference type="Pfam" id="PF00440">
    <property type="entry name" value="TetR_N"/>
    <property type="match status" value="1"/>
</dbReference>
<dbReference type="GO" id="GO:0000976">
    <property type="term" value="F:transcription cis-regulatory region binding"/>
    <property type="evidence" value="ECO:0007669"/>
    <property type="project" value="TreeGrafter"/>
</dbReference>
<proteinExistence type="predicted"/>
<name>M7N6Y0_9BACT</name>
<sequence>MKRTKSEAEETRQRLLEAGMQVFLERGFDKASLEEIAQQVDMTRGAVYWHFKDKQALLEALLEQKLQPARQQLEGLLRDPELRPLQKITTFVRLQLQLMAENEAYRNAQLLLQRCWMALPAPAEGRSPWGEEHYLLLLEELYWQAQSERAVAAHLSPLHLATYTLGVVNGLVQQFGQLGLSRAEARRMAEQLVYLFMRSLQ</sequence>
<dbReference type="SUPFAM" id="SSF46689">
    <property type="entry name" value="Homeodomain-like"/>
    <property type="match status" value="1"/>
</dbReference>
<dbReference type="EMBL" id="AODQ01000007">
    <property type="protein sequence ID" value="EMR04358.1"/>
    <property type="molecule type" value="Genomic_DNA"/>
</dbReference>
<evidence type="ECO:0000259" key="5">
    <source>
        <dbReference type="PROSITE" id="PS50977"/>
    </source>
</evidence>
<feature type="domain" description="HTH tetR-type" evidence="5">
    <location>
        <begin position="9"/>
        <end position="69"/>
    </location>
</feature>
<dbReference type="InterPro" id="IPR050109">
    <property type="entry name" value="HTH-type_TetR-like_transc_reg"/>
</dbReference>
<dbReference type="InterPro" id="IPR009057">
    <property type="entry name" value="Homeodomain-like_sf"/>
</dbReference>
<dbReference type="Proteomes" id="UP000011910">
    <property type="component" value="Unassembled WGS sequence"/>
</dbReference>
<evidence type="ECO:0000313" key="6">
    <source>
        <dbReference type="EMBL" id="EMR04358.1"/>
    </source>
</evidence>
<gene>
    <name evidence="6" type="primary">bepR</name>
    <name evidence="6" type="ORF">ADICEAN_00521</name>
</gene>
<accession>M7N6Y0</accession>
<dbReference type="Gene3D" id="1.10.357.10">
    <property type="entry name" value="Tetracycline Repressor, domain 2"/>
    <property type="match status" value="1"/>
</dbReference>
<reference evidence="6 7" key="1">
    <citation type="journal article" date="2013" name="Genome Announc.">
        <title>Draft Genome Sequence of Cesiribacter andamanensis Strain AMV16T, Isolated from a Soil Sample from a Mud Volcano in the Andaman Islands, India.</title>
        <authorList>
            <person name="Shivaji S."/>
            <person name="Ara S."/>
            <person name="Begum Z."/>
            <person name="Srinivas T.N."/>
            <person name="Singh A."/>
            <person name="Kumar Pinnaka A."/>
        </authorList>
    </citation>
    <scope>NUCLEOTIDE SEQUENCE [LARGE SCALE GENOMIC DNA]</scope>
    <source>
        <strain evidence="6 7">AMV16</strain>
    </source>
</reference>
<evidence type="ECO:0000313" key="7">
    <source>
        <dbReference type="Proteomes" id="UP000011910"/>
    </source>
</evidence>
<dbReference type="OrthoDB" id="9789566at2"/>
<dbReference type="AlphaFoldDB" id="M7N6Y0"/>
<dbReference type="InterPro" id="IPR001647">
    <property type="entry name" value="HTH_TetR"/>
</dbReference>
<evidence type="ECO:0000256" key="2">
    <source>
        <dbReference type="ARBA" id="ARBA00023125"/>
    </source>
</evidence>
<keyword evidence="7" id="KW-1185">Reference proteome</keyword>
<organism evidence="6 7">
    <name type="scientific">Cesiribacter andamanensis AMV16</name>
    <dbReference type="NCBI Taxonomy" id="1279009"/>
    <lineage>
        <taxon>Bacteria</taxon>
        <taxon>Pseudomonadati</taxon>
        <taxon>Bacteroidota</taxon>
        <taxon>Cytophagia</taxon>
        <taxon>Cytophagales</taxon>
        <taxon>Cesiribacteraceae</taxon>
        <taxon>Cesiribacter</taxon>
    </lineage>
</organism>
<dbReference type="PANTHER" id="PTHR30055:SF234">
    <property type="entry name" value="HTH-TYPE TRANSCRIPTIONAL REGULATOR BETI"/>
    <property type="match status" value="1"/>
</dbReference>
<evidence type="ECO:0000256" key="3">
    <source>
        <dbReference type="ARBA" id="ARBA00023163"/>
    </source>
</evidence>